<evidence type="ECO:0008006" key="4">
    <source>
        <dbReference type="Google" id="ProtNLM"/>
    </source>
</evidence>
<organism evidence="2 3">
    <name type="scientific">Hyaloscypha variabilis (strain UAMH 11265 / GT02V1 / F)</name>
    <name type="common">Meliniomyces variabilis</name>
    <dbReference type="NCBI Taxonomy" id="1149755"/>
    <lineage>
        <taxon>Eukaryota</taxon>
        <taxon>Fungi</taxon>
        <taxon>Dikarya</taxon>
        <taxon>Ascomycota</taxon>
        <taxon>Pezizomycotina</taxon>
        <taxon>Leotiomycetes</taxon>
        <taxon>Helotiales</taxon>
        <taxon>Hyaloscyphaceae</taxon>
        <taxon>Hyaloscypha</taxon>
        <taxon>Hyaloscypha variabilis</taxon>
    </lineage>
</organism>
<evidence type="ECO:0000256" key="1">
    <source>
        <dbReference type="SAM" id="SignalP"/>
    </source>
</evidence>
<reference evidence="2 3" key="1">
    <citation type="submission" date="2016-04" db="EMBL/GenBank/DDBJ databases">
        <title>A degradative enzymes factory behind the ericoid mycorrhizal symbiosis.</title>
        <authorList>
            <consortium name="DOE Joint Genome Institute"/>
            <person name="Martino E."/>
            <person name="Morin E."/>
            <person name="Grelet G."/>
            <person name="Kuo A."/>
            <person name="Kohler A."/>
            <person name="Daghino S."/>
            <person name="Barry K."/>
            <person name="Choi C."/>
            <person name="Cichocki N."/>
            <person name="Clum A."/>
            <person name="Copeland A."/>
            <person name="Hainaut M."/>
            <person name="Haridas S."/>
            <person name="Labutti K."/>
            <person name="Lindquist E."/>
            <person name="Lipzen A."/>
            <person name="Khouja H.-R."/>
            <person name="Murat C."/>
            <person name="Ohm R."/>
            <person name="Olson A."/>
            <person name="Spatafora J."/>
            <person name="Veneault-Fourrey C."/>
            <person name="Henrissat B."/>
            <person name="Grigoriev I."/>
            <person name="Martin F."/>
            <person name="Perotto S."/>
        </authorList>
    </citation>
    <scope>NUCLEOTIDE SEQUENCE [LARGE SCALE GENOMIC DNA]</scope>
    <source>
        <strain evidence="2 3">F</strain>
    </source>
</reference>
<evidence type="ECO:0000313" key="2">
    <source>
        <dbReference type="EMBL" id="PMD47174.1"/>
    </source>
</evidence>
<feature type="signal peptide" evidence="1">
    <location>
        <begin position="1"/>
        <end position="16"/>
    </location>
</feature>
<protein>
    <recommendedName>
        <fullName evidence="4">Secreted protein</fullName>
    </recommendedName>
</protein>
<accession>A0A2J6S8T7</accession>
<dbReference type="EMBL" id="KZ613938">
    <property type="protein sequence ID" value="PMD47174.1"/>
    <property type="molecule type" value="Genomic_DNA"/>
</dbReference>
<dbReference type="Proteomes" id="UP000235786">
    <property type="component" value="Unassembled WGS sequence"/>
</dbReference>
<feature type="chain" id="PRO_5014327153" description="Secreted protein" evidence="1">
    <location>
        <begin position="17"/>
        <end position="87"/>
    </location>
</feature>
<sequence>MHWLLFTISVTSRLCSIFHCLASFRRQHSLTFKQFSSVKKHALARRVKIICLLLKEFGIYVENVKRLPLSFPQLFLSMSKYEGRKFL</sequence>
<keyword evidence="1" id="KW-0732">Signal</keyword>
<evidence type="ECO:0000313" key="3">
    <source>
        <dbReference type="Proteomes" id="UP000235786"/>
    </source>
</evidence>
<proteinExistence type="predicted"/>
<dbReference type="AlphaFoldDB" id="A0A2J6S8T7"/>
<name>A0A2J6S8T7_HYAVF</name>
<gene>
    <name evidence="2" type="ORF">L207DRAFT_151678</name>
</gene>
<keyword evidence="3" id="KW-1185">Reference proteome</keyword>